<comment type="similarity">
    <text evidence="2 10">Belongs to the mitochondrial carrier (TC 2.A.29) family.</text>
</comment>
<keyword evidence="8 9" id="KW-0472">Membrane</keyword>
<name>A0A7R9FLM8_9NEOP</name>
<evidence type="ECO:0000256" key="3">
    <source>
        <dbReference type="ARBA" id="ARBA00022692"/>
    </source>
</evidence>
<evidence type="ECO:0000256" key="10">
    <source>
        <dbReference type="RuleBase" id="RU000488"/>
    </source>
</evidence>
<evidence type="ECO:0000256" key="6">
    <source>
        <dbReference type="ARBA" id="ARBA00022989"/>
    </source>
</evidence>
<protein>
    <submittedName>
        <fullName evidence="11">Uncharacterized protein</fullName>
    </submittedName>
</protein>
<gene>
    <name evidence="11" type="ORF">TTEB3V08_LOCUS3952</name>
</gene>
<keyword evidence="4" id="KW-0677">Repeat</keyword>
<dbReference type="Gene3D" id="1.50.40.10">
    <property type="entry name" value="Mitochondrial carrier domain"/>
    <property type="match status" value="1"/>
</dbReference>
<evidence type="ECO:0000256" key="8">
    <source>
        <dbReference type="ARBA" id="ARBA00023136"/>
    </source>
</evidence>
<dbReference type="PROSITE" id="PS50920">
    <property type="entry name" value="SOLCAR"/>
    <property type="match status" value="1"/>
</dbReference>
<keyword evidence="3 9" id="KW-0812">Transmembrane</keyword>
<keyword evidence="10" id="KW-0813">Transport</keyword>
<feature type="repeat" description="Solcar" evidence="9">
    <location>
        <begin position="186"/>
        <end position="274"/>
    </location>
</feature>
<evidence type="ECO:0000256" key="4">
    <source>
        <dbReference type="ARBA" id="ARBA00022737"/>
    </source>
</evidence>
<dbReference type="SUPFAM" id="SSF103506">
    <property type="entry name" value="Mitochondrial carrier"/>
    <property type="match status" value="1"/>
</dbReference>
<accession>A0A7R9FLM8</accession>
<comment type="subcellular location">
    <subcellularLocation>
        <location evidence="1">Mitochondrion outer membrane</location>
        <topology evidence="1">Multi-pass membrane protein</topology>
    </subcellularLocation>
</comment>
<organism evidence="11">
    <name type="scientific">Timema tahoe</name>
    <dbReference type="NCBI Taxonomy" id="61484"/>
    <lineage>
        <taxon>Eukaryota</taxon>
        <taxon>Metazoa</taxon>
        <taxon>Ecdysozoa</taxon>
        <taxon>Arthropoda</taxon>
        <taxon>Hexapoda</taxon>
        <taxon>Insecta</taxon>
        <taxon>Pterygota</taxon>
        <taxon>Neoptera</taxon>
        <taxon>Polyneoptera</taxon>
        <taxon>Phasmatodea</taxon>
        <taxon>Timematodea</taxon>
        <taxon>Timematoidea</taxon>
        <taxon>Timematidae</taxon>
        <taxon>Timema</taxon>
    </lineage>
</organism>
<dbReference type="AlphaFoldDB" id="A0A7R9FLM8"/>
<evidence type="ECO:0000313" key="11">
    <source>
        <dbReference type="EMBL" id="CAD7455902.1"/>
    </source>
</evidence>
<dbReference type="InterPro" id="IPR023395">
    <property type="entry name" value="MCP_dom_sf"/>
</dbReference>
<evidence type="ECO:0000256" key="2">
    <source>
        <dbReference type="ARBA" id="ARBA00006375"/>
    </source>
</evidence>
<keyword evidence="5" id="KW-1000">Mitochondrion outer membrane</keyword>
<sequence length="383" mass="43718">MPEVCSSEDPAFDSQQRLQFYDRKPGSLNVIKSGEIPLVQGTTLQIVAAQSVPVMVRFRLVLAQELAHSRRYETHGSNHFQSGRGVAELWWKTQEEFPHTCKIKEGRYVLPSYTHILFDMHNKDYILYIKSVDGFVGIYRGLAPKLCSNVISGFTFHKVSEALRRNTDDKNERYVEDELSEEQRREKFARTLASDVAAQTAAIIASQPFNVIAVRMMAQFVGAEKIYSGVLSSIGHIYHEEGLLGFFSGLMPRLLGELVALVISSTITYFINSYIISDRELHTYTMATSRKKSWREPARELYCLSSFRILMKIVPTFLDRGLLAGSPPHMALYESWTDCWSHLSRTNQLKRGSSMLWRYYTGPQVVIQGRAMPVNTDSFFKQL</sequence>
<evidence type="ECO:0000256" key="5">
    <source>
        <dbReference type="ARBA" id="ARBA00022787"/>
    </source>
</evidence>
<evidence type="ECO:0000256" key="9">
    <source>
        <dbReference type="PROSITE-ProRule" id="PRU00282"/>
    </source>
</evidence>
<keyword evidence="7" id="KW-0496">Mitochondrion</keyword>
<reference evidence="11" key="1">
    <citation type="submission" date="2020-11" db="EMBL/GenBank/DDBJ databases">
        <authorList>
            <person name="Tran Van P."/>
        </authorList>
    </citation>
    <scope>NUCLEOTIDE SEQUENCE</scope>
</reference>
<proteinExistence type="inferred from homology"/>
<dbReference type="InterPro" id="IPR018108">
    <property type="entry name" value="MCP_transmembrane"/>
</dbReference>
<dbReference type="PANTHER" id="PTHR10780">
    <property type="entry name" value="MITOCHONDRIAL CARRIER HOMOLOG"/>
    <property type="match status" value="1"/>
</dbReference>
<evidence type="ECO:0000256" key="7">
    <source>
        <dbReference type="ARBA" id="ARBA00023128"/>
    </source>
</evidence>
<dbReference type="GO" id="GO:0005741">
    <property type="term" value="C:mitochondrial outer membrane"/>
    <property type="evidence" value="ECO:0007669"/>
    <property type="project" value="UniProtKB-SubCell"/>
</dbReference>
<dbReference type="PANTHER" id="PTHR10780:SF18">
    <property type="entry name" value="LD43650P"/>
    <property type="match status" value="1"/>
</dbReference>
<evidence type="ECO:0000256" key="1">
    <source>
        <dbReference type="ARBA" id="ARBA00004374"/>
    </source>
</evidence>
<dbReference type="Pfam" id="PF00153">
    <property type="entry name" value="Mito_carr"/>
    <property type="match status" value="1"/>
</dbReference>
<keyword evidence="6" id="KW-1133">Transmembrane helix</keyword>
<dbReference type="EMBL" id="OE001070">
    <property type="protein sequence ID" value="CAD7455902.1"/>
    <property type="molecule type" value="Genomic_DNA"/>
</dbReference>